<dbReference type="Proteomes" id="UP000053477">
    <property type="component" value="Unassembled WGS sequence"/>
</dbReference>
<protein>
    <recommendedName>
        <fullName evidence="4">Secreted protein</fullName>
    </recommendedName>
</protein>
<feature type="signal peptide" evidence="1">
    <location>
        <begin position="1"/>
        <end position="19"/>
    </location>
</feature>
<gene>
    <name evidence="2" type="ORF">SCHPADRAFT_548479</name>
</gene>
<feature type="chain" id="PRO_5005201664" description="Secreted protein" evidence="1">
    <location>
        <begin position="20"/>
        <end position="111"/>
    </location>
</feature>
<reference evidence="2 3" key="1">
    <citation type="submission" date="2015-04" db="EMBL/GenBank/DDBJ databases">
        <title>Complete genome sequence of Schizopora paradoxa KUC8140, a cosmopolitan wood degrader in East Asia.</title>
        <authorList>
            <consortium name="DOE Joint Genome Institute"/>
            <person name="Min B."/>
            <person name="Park H."/>
            <person name="Jang Y."/>
            <person name="Kim J.-J."/>
            <person name="Kim K.H."/>
            <person name="Pangilinan J."/>
            <person name="Lipzen A."/>
            <person name="Riley R."/>
            <person name="Grigoriev I.V."/>
            <person name="Spatafora J.W."/>
            <person name="Choi I.-G."/>
        </authorList>
    </citation>
    <scope>NUCLEOTIDE SEQUENCE [LARGE SCALE GENOMIC DNA]</scope>
    <source>
        <strain evidence="2 3">KUC8140</strain>
    </source>
</reference>
<evidence type="ECO:0000313" key="2">
    <source>
        <dbReference type="EMBL" id="KLO09804.1"/>
    </source>
</evidence>
<evidence type="ECO:0008006" key="4">
    <source>
        <dbReference type="Google" id="ProtNLM"/>
    </source>
</evidence>
<accession>A0A0H2RDC5</accession>
<dbReference type="EMBL" id="KQ086044">
    <property type="protein sequence ID" value="KLO09804.1"/>
    <property type="molecule type" value="Genomic_DNA"/>
</dbReference>
<dbReference type="AlphaFoldDB" id="A0A0H2RDC5"/>
<sequence length="111" mass="13163">MHASRFAVFFAFLVRTVRIASFFDSRGEQAPEELGRVEGAIGNRAWIGELMMSAWDEVSYLIPKRYVTIRCLKVLNDRHFEFWFYIEKYNARRFERCKRPSSCRRRVGAST</sequence>
<dbReference type="InParanoid" id="A0A0H2RDC5"/>
<keyword evidence="1" id="KW-0732">Signal</keyword>
<keyword evidence="3" id="KW-1185">Reference proteome</keyword>
<evidence type="ECO:0000256" key="1">
    <source>
        <dbReference type="SAM" id="SignalP"/>
    </source>
</evidence>
<evidence type="ECO:0000313" key="3">
    <source>
        <dbReference type="Proteomes" id="UP000053477"/>
    </source>
</evidence>
<proteinExistence type="predicted"/>
<name>A0A0H2RDC5_9AGAM</name>
<organism evidence="2 3">
    <name type="scientific">Schizopora paradoxa</name>
    <dbReference type="NCBI Taxonomy" id="27342"/>
    <lineage>
        <taxon>Eukaryota</taxon>
        <taxon>Fungi</taxon>
        <taxon>Dikarya</taxon>
        <taxon>Basidiomycota</taxon>
        <taxon>Agaricomycotina</taxon>
        <taxon>Agaricomycetes</taxon>
        <taxon>Hymenochaetales</taxon>
        <taxon>Schizoporaceae</taxon>
        <taxon>Schizopora</taxon>
    </lineage>
</organism>